<dbReference type="Pfam" id="PF13426">
    <property type="entry name" value="PAS_9"/>
    <property type="match status" value="2"/>
</dbReference>
<dbReference type="FunFam" id="3.20.20.450:FF:000001">
    <property type="entry name" value="Cyclic di-GMP phosphodiesterase yahA"/>
    <property type="match status" value="1"/>
</dbReference>
<dbReference type="Gene3D" id="3.30.450.20">
    <property type="entry name" value="PAS domain"/>
    <property type="match status" value="2"/>
</dbReference>
<evidence type="ECO:0000259" key="2">
    <source>
        <dbReference type="PROSITE" id="PS50112"/>
    </source>
</evidence>
<dbReference type="InterPro" id="IPR052155">
    <property type="entry name" value="Biofilm_reg_signaling"/>
</dbReference>
<gene>
    <name evidence="5" type="ordered locus">azo3849</name>
</gene>
<dbReference type="EMBL" id="AM406670">
    <property type="protein sequence ID" value="CAL96465.1"/>
    <property type="molecule type" value="Genomic_DNA"/>
</dbReference>
<accession>A1KCA9</accession>
<dbReference type="SUPFAM" id="SSF141868">
    <property type="entry name" value="EAL domain-like"/>
    <property type="match status" value="1"/>
</dbReference>
<dbReference type="InterPro" id="IPR012226">
    <property type="entry name" value="Diguanyl_cyclase/Pdiesterase"/>
</dbReference>
<dbReference type="InterPro" id="IPR043128">
    <property type="entry name" value="Rev_trsase/Diguanyl_cyclase"/>
</dbReference>
<dbReference type="GO" id="GO:0071732">
    <property type="term" value="P:cellular response to nitric oxide"/>
    <property type="evidence" value="ECO:0007669"/>
    <property type="project" value="UniProtKB-ARBA"/>
</dbReference>
<feature type="domain" description="PAS" evidence="2">
    <location>
        <begin position="157"/>
        <end position="202"/>
    </location>
</feature>
<dbReference type="SMART" id="SM00052">
    <property type="entry name" value="EAL"/>
    <property type="match status" value="1"/>
</dbReference>
<dbReference type="PANTHER" id="PTHR44757">
    <property type="entry name" value="DIGUANYLATE CYCLASE DGCP"/>
    <property type="match status" value="1"/>
</dbReference>
<dbReference type="InterPro" id="IPR001633">
    <property type="entry name" value="EAL_dom"/>
</dbReference>
<protein>
    <submittedName>
        <fullName evidence="5">GGDEF/EAL/PAS/PAC-domain containing protein</fullName>
    </submittedName>
</protein>
<dbReference type="SMART" id="SM00091">
    <property type="entry name" value="PAS"/>
    <property type="match status" value="2"/>
</dbReference>
<dbReference type="InterPro" id="IPR035965">
    <property type="entry name" value="PAS-like_dom_sf"/>
</dbReference>
<evidence type="ECO:0000313" key="6">
    <source>
        <dbReference type="Proteomes" id="UP000002588"/>
    </source>
</evidence>
<feature type="domain" description="GGDEF" evidence="4">
    <location>
        <begin position="287"/>
        <end position="419"/>
    </location>
</feature>
<sequence>MKLGAPVDASLSAAQLSLFPLPVLVYDPVTLRVLEVNDVALRWFGHQRETMVGSQVIDMVANDYVDRMMGYIAGLSDTDWSSGEWQLRRADGSCFEARSFSRGIEWEGRRARLAVVEDLTEPRRHMRALEESEQQYRATMGAALVGVYVLQDFRFRYVNPELCRYFGYSADELVDKLGPLDLVVAEEREYVREQLARRARGEPGHPFELTGLRRDGSHFPFMVFGAPSTWRGQPASVGTVFDLSEIKAAEDRIRQLAYFDPLTGLPNRSLLEDRAGQVLVRAGRDRRAATLMFIDLDRFKTVNDSLGHLMGDQLLRLAGQRLRDSVRLSDTVARLGGDEFIVLAPDTGAEGAVRLAEKILEVFAAPFDLDDRELTISPSIGIARYPDDGKDFPALLQSADIAMYQAKREGRNGFRMFSIEMNAPILESLLLETQLRRALDHGQLSLVYQPMVDIASGRIVGAEALLRWQHPQHGEISPVRFIPVAEESGLILPIGEWVLEQALGQVQRWRAAGHPDLVMAVNLSALQFERLNISNTVLRLLDHYGLPGSALELELTESVLMEDAERAVAAMLNLADRGVRLSVDDFGTGYSSLAYLTRLPLAKLKIDRSFVRNIPSDASARSVARTILDLARSLALEVIAEGVENEAQLLLLREWCCDQAQGYLYSRPVPARAFEALLRAATLPPQMQA</sequence>
<dbReference type="FunFam" id="3.30.70.270:FF:000001">
    <property type="entry name" value="Diguanylate cyclase domain protein"/>
    <property type="match status" value="1"/>
</dbReference>
<dbReference type="PIRSF" id="PIRSF005925">
    <property type="entry name" value="Dos"/>
    <property type="match status" value="1"/>
</dbReference>
<dbReference type="STRING" id="62928.azo3849"/>
<dbReference type="KEGG" id="azo:azo3849"/>
<dbReference type="AlphaFoldDB" id="A1KCA9"/>
<dbReference type="SMART" id="SM00267">
    <property type="entry name" value="GGDEF"/>
    <property type="match status" value="1"/>
</dbReference>
<dbReference type="PROSITE" id="PS50883">
    <property type="entry name" value="EAL"/>
    <property type="match status" value="1"/>
</dbReference>
<dbReference type="PROSITE" id="PS50112">
    <property type="entry name" value="PAS"/>
    <property type="match status" value="1"/>
</dbReference>
<dbReference type="InterPro" id="IPR000160">
    <property type="entry name" value="GGDEF_dom"/>
</dbReference>
<feature type="domain" description="EAL" evidence="3">
    <location>
        <begin position="428"/>
        <end position="682"/>
    </location>
</feature>
<dbReference type="KEGG" id="aoa:dqs_3993"/>
<dbReference type="Gene3D" id="3.20.20.450">
    <property type="entry name" value="EAL domain"/>
    <property type="match status" value="1"/>
</dbReference>
<dbReference type="SUPFAM" id="SSF55073">
    <property type="entry name" value="Nucleotide cyclase"/>
    <property type="match status" value="1"/>
</dbReference>
<keyword evidence="6" id="KW-1185">Reference proteome</keyword>
<dbReference type="RefSeq" id="WP_011767571.1">
    <property type="nucleotide sequence ID" value="NC_008702.1"/>
</dbReference>
<dbReference type="InterPro" id="IPR000014">
    <property type="entry name" value="PAS"/>
</dbReference>
<organism evidence="5 6">
    <name type="scientific">Azoarcus sp. (strain BH72)</name>
    <dbReference type="NCBI Taxonomy" id="418699"/>
    <lineage>
        <taxon>Bacteria</taxon>
        <taxon>Pseudomonadati</taxon>
        <taxon>Pseudomonadota</taxon>
        <taxon>Betaproteobacteria</taxon>
        <taxon>Rhodocyclales</taxon>
        <taxon>Zoogloeaceae</taxon>
        <taxon>Azoarcus</taxon>
    </lineage>
</organism>
<dbReference type="SUPFAM" id="SSF55785">
    <property type="entry name" value="PYP-like sensor domain (PAS domain)"/>
    <property type="match status" value="2"/>
</dbReference>
<dbReference type="CDD" id="cd00130">
    <property type="entry name" value="PAS"/>
    <property type="match status" value="2"/>
</dbReference>
<dbReference type="OrthoDB" id="9813903at2"/>
<dbReference type="PROSITE" id="PS50887">
    <property type="entry name" value="GGDEF"/>
    <property type="match status" value="1"/>
</dbReference>
<evidence type="ECO:0000259" key="3">
    <source>
        <dbReference type="PROSITE" id="PS50883"/>
    </source>
</evidence>
<dbReference type="Pfam" id="PF00990">
    <property type="entry name" value="GGDEF"/>
    <property type="match status" value="1"/>
</dbReference>
<dbReference type="Gene3D" id="3.30.70.270">
    <property type="match status" value="1"/>
</dbReference>
<dbReference type="InterPro" id="IPR001610">
    <property type="entry name" value="PAC"/>
</dbReference>
<dbReference type="GO" id="GO:0071111">
    <property type="term" value="F:cyclic-guanylate-specific phosphodiesterase activity"/>
    <property type="evidence" value="ECO:0007669"/>
    <property type="project" value="UniProtKB-EC"/>
</dbReference>
<dbReference type="Pfam" id="PF00563">
    <property type="entry name" value="EAL"/>
    <property type="match status" value="1"/>
</dbReference>
<dbReference type="InterPro" id="IPR035919">
    <property type="entry name" value="EAL_sf"/>
</dbReference>
<dbReference type="Proteomes" id="UP000002588">
    <property type="component" value="Chromosome"/>
</dbReference>
<reference evidence="5 6" key="1">
    <citation type="journal article" date="2006" name="Nat. Biotechnol.">
        <title>Complete genome of the mutualistic, N2-fixing grass endophyte Azoarcus sp. strain BH72.</title>
        <authorList>
            <person name="Krause A."/>
            <person name="Ramakumar A."/>
            <person name="Bartels D."/>
            <person name="Battistoni F."/>
            <person name="Bekel T."/>
            <person name="Boch J."/>
            <person name="Boehm M."/>
            <person name="Friedrich F."/>
            <person name="Hurek T."/>
            <person name="Krause L."/>
            <person name="Linke B."/>
            <person name="McHardy A.C."/>
            <person name="Sarkar A."/>
            <person name="Schneiker S."/>
            <person name="Syed A.A."/>
            <person name="Thauer R."/>
            <person name="Vorhoelter F.-J."/>
            <person name="Weidner S."/>
            <person name="Puehler A."/>
            <person name="Reinhold-Hurek B."/>
            <person name="Kaiser O."/>
            <person name="Goesmann A."/>
        </authorList>
    </citation>
    <scope>NUCLEOTIDE SEQUENCE [LARGE SCALE GENOMIC DNA]</scope>
    <source>
        <strain evidence="5 6">BH72</strain>
    </source>
</reference>
<comment type="catalytic activity">
    <reaction evidence="1">
        <text>3',3'-c-di-GMP + H2O = 5'-phosphoguanylyl(3'-&gt;5')guanosine + H(+)</text>
        <dbReference type="Rhea" id="RHEA:24902"/>
        <dbReference type="ChEBI" id="CHEBI:15377"/>
        <dbReference type="ChEBI" id="CHEBI:15378"/>
        <dbReference type="ChEBI" id="CHEBI:58754"/>
        <dbReference type="ChEBI" id="CHEBI:58805"/>
        <dbReference type="EC" id="3.1.4.52"/>
    </reaction>
    <physiologicalReaction direction="left-to-right" evidence="1">
        <dbReference type="Rhea" id="RHEA:24903"/>
    </physiologicalReaction>
</comment>
<dbReference type="InterPro" id="IPR029787">
    <property type="entry name" value="Nucleotide_cyclase"/>
</dbReference>
<dbReference type="SMART" id="SM00086">
    <property type="entry name" value="PAC"/>
    <property type="match status" value="2"/>
</dbReference>
<dbReference type="HOGENOM" id="CLU_000445_70_20_4"/>
<evidence type="ECO:0000259" key="4">
    <source>
        <dbReference type="PROSITE" id="PS50887"/>
    </source>
</evidence>
<proteinExistence type="predicted"/>
<dbReference type="CDD" id="cd01948">
    <property type="entry name" value="EAL"/>
    <property type="match status" value="1"/>
</dbReference>
<evidence type="ECO:0000313" key="5">
    <source>
        <dbReference type="EMBL" id="CAL96465.1"/>
    </source>
</evidence>
<dbReference type="NCBIfam" id="TIGR00229">
    <property type="entry name" value="sensory_box"/>
    <property type="match status" value="2"/>
</dbReference>
<dbReference type="NCBIfam" id="TIGR00254">
    <property type="entry name" value="GGDEF"/>
    <property type="match status" value="1"/>
</dbReference>
<dbReference type="CDD" id="cd01949">
    <property type="entry name" value="GGDEF"/>
    <property type="match status" value="1"/>
</dbReference>
<dbReference type="PANTHER" id="PTHR44757:SF2">
    <property type="entry name" value="BIOFILM ARCHITECTURE MAINTENANCE PROTEIN MBAA"/>
    <property type="match status" value="1"/>
</dbReference>
<evidence type="ECO:0000256" key="1">
    <source>
        <dbReference type="ARBA" id="ARBA00051114"/>
    </source>
</evidence>
<name>A1KCA9_AZOSB</name>
<dbReference type="eggNOG" id="COG5001">
    <property type="taxonomic scope" value="Bacteria"/>
</dbReference>